<feature type="transmembrane region" description="Helical" evidence="7">
    <location>
        <begin position="104"/>
        <end position="128"/>
    </location>
</feature>
<keyword evidence="1" id="KW-0813">Transport</keyword>
<evidence type="ECO:0000256" key="1">
    <source>
        <dbReference type="ARBA" id="ARBA00022448"/>
    </source>
</evidence>
<dbReference type="GO" id="GO:0051539">
    <property type="term" value="F:4 iron, 4 sulfur cluster binding"/>
    <property type="evidence" value="ECO:0007669"/>
    <property type="project" value="UniProtKB-KW"/>
</dbReference>
<dbReference type="PANTHER" id="PTHR30176">
    <property type="entry name" value="FERREDOXIN-TYPE PROTEIN NAPH"/>
    <property type="match status" value="1"/>
</dbReference>
<evidence type="ECO:0000313" key="10">
    <source>
        <dbReference type="Proteomes" id="UP000366051"/>
    </source>
</evidence>
<keyword evidence="10" id="KW-1185">Reference proteome</keyword>
<evidence type="ECO:0000259" key="8">
    <source>
        <dbReference type="PROSITE" id="PS51379"/>
    </source>
</evidence>
<feature type="transmembrane region" description="Helical" evidence="7">
    <location>
        <begin position="82"/>
        <end position="98"/>
    </location>
</feature>
<dbReference type="Pfam" id="PF12801">
    <property type="entry name" value="Fer4_5"/>
    <property type="match status" value="2"/>
</dbReference>
<keyword evidence="7" id="KW-1133">Transmembrane helix</keyword>
<sequence length="210" mass="23113">MFAKYKDYAFLITLSYLTLGLIYPLFGYVMALCMVTAIGISIFAGRKWCGTLCPRGFLYDKFLGHNKKKAIPKWLKAKETRWAFFAVFMSVFAWRVYLTGGDVYAIGSVFITMGIISGLIGLGLGIFYKTRSWCAICPMGTMASWFSSLRAKPAALTLAADCRGCRVCEKSCPMDVPIVSYKSTEPAPVADNACIKCKVCVSTCPRGAIV</sequence>
<dbReference type="GO" id="GO:0046872">
    <property type="term" value="F:metal ion binding"/>
    <property type="evidence" value="ECO:0007669"/>
    <property type="project" value="UniProtKB-KW"/>
</dbReference>
<dbReference type="RefSeq" id="WP_162007920.1">
    <property type="nucleotide sequence ID" value="NZ_CP045875.1"/>
</dbReference>
<dbReference type="EMBL" id="CP045875">
    <property type="protein sequence ID" value="QGG47458.1"/>
    <property type="molecule type" value="Genomic_DNA"/>
</dbReference>
<dbReference type="InterPro" id="IPR017896">
    <property type="entry name" value="4Fe4S_Fe-S-bd"/>
</dbReference>
<dbReference type="PROSITE" id="PS51379">
    <property type="entry name" value="4FE4S_FER_2"/>
    <property type="match status" value="2"/>
</dbReference>
<keyword evidence="6" id="KW-0411">Iron-sulfur</keyword>
<keyword evidence="7" id="KW-0472">Membrane</keyword>
<evidence type="ECO:0000256" key="2">
    <source>
        <dbReference type="ARBA" id="ARBA00022485"/>
    </source>
</evidence>
<keyword evidence="4" id="KW-0249">Electron transport</keyword>
<keyword evidence="5" id="KW-0408">Iron</keyword>
<dbReference type="InterPro" id="IPR017900">
    <property type="entry name" value="4Fe4S_Fe_S_CS"/>
</dbReference>
<evidence type="ECO:0000256" key="5">
    <source>
        <dbReference type="ARBA" id="ARBA00023004"/>
    </source>
</evidence>
<feature type="domain" description="4Fe-4S ferredoxin-type" evidence="8">
    <location>
        <begin position="185"/>
        <end position="210"/>
    </location>
</feature>
<dbReference type="Pfam" id="PF13187">
    <property type="entry name" value="Fer4_9"/>
    <property type="match status" value="1"/>
</dbReference>
<proteinExistence type="predicted"/>
<gene>
    <name evidence="9" type="ORF">FTV88_1311</name>
</gene>
<dbReference type="PANTHER" id="PTHR30176:SF3">
    <property type="entry name" value="FERREDOXIN-TYPE PROTEIN NAPH"/>
    <property type="match status" value="1"/>
</dbReference>
<keyword evidence="3" id="KW-0479">Metal-binding</keyword>
<dbReference type="PROSITE" id="PS00198">
    <property type="entry name" value="4FE4S_FER_1"/>
    <property type="match status" value="1"/>
</dbReference>
<evidence type="ECO:0000256" key="4">
    <source>
        <dbReference type="ARBA" id="ARBA00022982"/>
    </source>
</evidence>
<reference evidence="10" key="1">
    <citation type="submission" date="2019-11" db="EMBL/GenBank/DDBJ databases">
        <title>Genome sequence of Heliorestis convoluta strain HH, an alkaliphilic and minimalistic phototrophic bacterium from a soda lake in Egypt.</title>
        <authorList>
            <person name="Dewey E.D."/>
            <person name="Stokes L.M."/>
            <person name="Burchell B.M."/>
            <person name="Shaffer K.N."/>
            <person name="Huntington A.M."/>
            <person name="Baker J.M."/>
            <person name="Nadendla S."/>
            <person name="Giglio M.G."/>
            <person name="Touchman J.W."/>
            <person name="Blankenship R.E."/>
            <person name="Madigan M.T."/>
            <person name="Sattley W.M."/>
        </authorList>
    </citation>
    <scope>NUCLEOTIDE SEQUENCE [LARGE SCALE GENOMIC DNA]</scope>
    <source>
        <strain evidence="10">HH</strain>
    </source>
</reference>
<keyword evidence="7" id="KW-0812">Transmembrane</keyword>
<dbReference type="Proteomes" id="UP000366051">
    <property type="component" value="Chromosome"/>
</dbReference>
<evidence type="ECO:0000256" key="7">
    <source>
        <dbReference type="SAM" id="Phobius"/>
    </source>
</evidence>
<evidence type="ECO:0000313" key="9">
    <source>
        <dbReference type="EMBL" id="QGG47458.1"/>
    </source>
</evidence>
<dbReference type="InterPro" id="IPR051684">
    <property type="entry name" value="Electron_Trans/Redox"/>
</dbReference>
<evidence type="ECO:0000256" key="6">
    <source>
        <dbReference type="ARBA" id="ARBA00023014"/>
    </source>
</evidence>
<feature type="domain" description="4Fe-4S ferredoxin-type" evidence="8">
    <location>
        <begin position="152"/>
        <end position="182"/>
    </location>
</feature>
<keyword evidence="2" id="KW-0004">4Fe-4S</keyword>
<dbReference type="AlphaFoldDB" id="A0A5Q2MXS0"/>
<evidence type="ECO:0000256" key="3">
    <source>
        <dbReference type="ARBA" id="ARBA00022723"/>
    </source>
</evidence>
<dbReference type="Gene3D" id="3.30.70.20">
    <property type="match status" value="1"/>
</dbReference>
<name>A0A5Q2MXS0_9FIRM</name>
<dbReference type="SUPFAM" id="SSF54862">
    <property type="entry name" value="4Fe-4S ferredoxins"/>
    <property type="match status" value="1"/>
</dbReference>
<protein>
    <submittedName>
        <fullName evidence="9">4Fe-4S binding protein</fullName>
    </submittedName>
</protein>
<organism evidence="9 10">
    <name type="scientific">Heliorestis convoluta</name>
    <dbReference type="NCBI Taxonomy" id="356322"/>
    <lineage>
        <taxon>Bacteria</taxon>
        <taxon>Bacillati</taxon>
        <taxon>Bacillota</taxon>
        <taxon>Clostridia</taxon>
        <taxon>Eubacteriales</taxon>
        <taxon>Heliobacteriaceae</taxon>
        <taxon>Heliorestis</taxon>
    </lineage>
</organism>
<dbReference type="KEGG" id="hcv:FTV88_1311"/>
<feature type="transmembrane region" description="Helical" evidence="7">
    <location>
        <begin position="20"/>
        <end position="45"/>
    </location>
</feature>
<dbReference type="GO" id="GO:0005886">
    <property type="term" value="C:plasma membrane"/>
    <property type="evidence" value="ECO:0007669"/>
    <property type="project" value="TreeGrafter"/>
</dbReference>
<accession>A0A5Q2MXS0</accession>